<comment type="caution">
    <text evidence="5">The sequence shown here is derived from an EMBL/GenBank/DDBJ whole genome shotgun (WGS) entry which is preliminary data.</text>
</comment>
<dbReference type="SUPFAM" id="SSF49899">
    <property type="entry name" value="Concanavalin A-like lectins/glucanases"/>
    <property type="match status" value="1"/>
</dbReference>
<evidence type="ECO:0000259" key="4">
    <source>
        <dbReference type="Pfam" id="PF00722"/>
    </source>
</evidence>
<dbReference type="EMBL" id="JBFXLQ010000054">
    <property type="protein sequence ID" value="KAL2863280.1"/>
    <property type="molecule type" value="Genomic_DNA"/>
</dbReference>
<dbReference type="GeneID" id="98145245"/>
<evidence type="ECO:0000256" key="1">
    <source>
        <dbReference type="ARBA" id="ARBA00004609"/>
    </source>
</evidence>
<feature type="domain" description="GH16" evidence="4">
    <location>
        <begin position="107"/>
        <end position="283"/>
    </location>
</feature>
<evidence type="ECO:0000313" key="6">
    <source>
        <dbReference type="Proteomes" id="UP001610432"/>
    </source>
</evidence>
<dbReference type="PANTHER" id="PTHR38121">
    <property type="entry name" value="GH16 DOMAIN-CONTAINING PROTEIN"/>
    <property type="match status" value="1"/>
</dbReference>
<organism evidence="5 6">
    <name type="scientific">Aspergillus lucknowensis</name>
    <dbReference type="NCBI Taxonomy" id="176173"/>
    <lineage>
        <taxon>Eukaryota</taxon>
        <taxon>Fungi</taxon>
        <taxon>Dikarya</taxon>
        <taxon>Ascomycota</taxon>
        <taxon>Pezizomycotina</taxon>
        <taxon>Eurotiomycetes</taxon>
        <taxon>Eurotiomycetidae</taxon>
        <taxon>Eurotiales</taxon>
        <taxon>Aspergillaceae</taxon>
        <taxon>Aspergillus</taxon>
        <taxon>Aspergillus subgen. Nidulantes</taxon>
    </lineage>
</organism>
<dbReference type="PANTHER" id="PTHR38121:SF4">
    <property type="entry name" value="GH16 DOMAIN-CONTAINING PROTEIN-RELATED"/>
    <property type="match status" value="1"/>
</dbReference>
<evidence type="ECO:0000256" key="2">
    <source>
        <dbReference type="ARBA" id="ARBA00022475"/>
    </source>
</evidence>
<accession>A0ABR4LFN2</accession>
<keyword evidence="2" id="KW-0472">Membrane</keyword>
<keyword evidence="2" id="KW-1003">Cell membrane</keyword>
<name>A0ABR4LFN2_9EURO</name>
<comment type="subcellular location">
    <subcellularLocation>
        <location evidence="1">Cell membrane</location>
        <topology evidence="1">Lipid-anchor</topology>
        <topology evidence="1">GPI-anchor</topology>
    </subcellularLocation>
</comment>
<keyword evidence="3" id="KW-0732">Signal</keyword>
<dbReference type="RefSeq" id="XP_070882259.1">
    <property type="nucleotide sequence ID" value="XM_071030173.1"/>
</dbReference>
<dbReference type="Gene3D" id="2.60.120.200">
    <property type="match status" value="1"/>
</dbReference>
<evidence type="ECO:0000256" key="3">
    <source>
        <dbReference type="SAM" id="SignalP"/>
    </source>
</evidence>
<dbReference type="InterPro" id="IPR013320">
    <property type="entry name" value="ConA-like_dom_sf"/>
</dbReference>
<dbReference type="Pfam" id="PF00722">
    <property type="entry name" value="Glyco_hydro_16"/>
    <property type="match status" value="1"/>
</dbReference>
<sequence>MNSLLKIAVLAAVVAAQCTDSCPPSHATEGASPATYAHRIFHDFRNLDETGSLYQGEPANITTDAESAAAPVQEGYLTSDAFVRDWGIQTWGSPVSEDSPVRKQYSNQNVYIQTTDDSTHLVLRAYRNDDFISAAELDTKLSNILHASIRLRARVHGDPGACAGFFTYFDNKNESDIEILTRDPTDHLRYTNQPGVDDEGNEIPEASSDVVMPGGAVWTEWNEHRLDWTEGLSLWYLNGAEVVRKTYSVPTEPSSVILNLWGDGGSWSGEMEVGAAAYLEIEWIEILYNTSDA</sequence>
<proteinExistence type="predicted"/>
<feature type="chain" id="PRO_5046185636" evidence="3">
    <location>
        <begin position="17"/>
        <end position="293"/>
    </location>
</feature>
<protein>
    <submittedName>
        <fullName evidence="5">Concanavalin A-like lectin/glucanase domain-containing protein</fullName>
    </submittedName>
</protein>
<reference evidence="5 6" key="1">
    <citation type="submission" date="2024-07" db="EMBL/GenBank/DDBJ databases">
        <title>Section-level genome sequencing and comparative genomics of Aspergillus sections Usti and Cavernicolus.</title>
        <authorList>
            <consortium name="Lawrence Berkeley National Laboratory"/>
            <person name="Nybo J.L."/>
            <person name="Vesth T.C."/>
            <person name="Theobald S."/>
            <person name="Frisvad J.C."/>
            <person name="Larsen T.O."/>
            <person name="Kjaerboelling I."/>
            <person name="Rothschild-Mancinelli K."/>
            <person name="Lyhne E.K."/>
            <person name="Kogle M.E."/>
            <person name="Barry K."/>
            <person name="Clum A."/>
            <person name="Na H."/>
            <person name="Ledsgaard L."/>
            <person name="Lin J."/>
            <person name="Lipzen A."/>
            <person name="Kuo A."/>
            <person name="Riley R."/>
            <person name="Mondo S."/>
            <person name="Labutti K."/>
            <person name="Haridas S."/>
            <person name="Pangalinan J."/>
            <person name="Salamov A.A."/>
            <person name="Simmons B.A."/>
            <person name="Magnuson J.K."/>
            <person name="Chen J."/>
            <person name="Drula E."/>
            <person name="Henrissat B."/>
            <person name="Wiebenga A."/>
            <person name="Lubbers R.J."/>
            <person name="Gomes A.C."/>
            <person name="Macurrencykelacurrency M.R."/>
            <person name="Stajich J."/>
            <person name="Grigoriev I.V."/>
            <person name="Mortensen U.H."/>
            <person name="De Vries R.P."/>
            <person name="Baker S.E."/>
            <person name="Andersen M.R."/>
        </authorList>
    </citation>
    <scope>NUCLEOTIDE SEQUENCE [LARGE SCALE GENOMIC DNA]</scope>
    <source>
        <strain evidence="5 6">CBS 449.75</strain>
    </source>
</reference>
<evidence type="ECO:0000313" key="5">
    <source>
        <dbReference type="EMBL" id="KAL2863280.1"/>
    </source>
</evidence>
<gene>
    <name evidence="5" type="ORF">BJX67DRAFT_364334</name>
</gene>
<keyword evidence="6" id="KW-1185">Reference proteome</keyword>
<dbReference type="CDD" id="cd00413">
    <property type="entry name" value="Glyco_hydrolase_16"/>
    <property type="match status" value="1"/>
</dbReference>
<dbReference type="InterPro" id="IPR000757">
    <property type="entry name" value="Beta-glucanase-like"/>
</dbReference>
<dbReference type="Proteomes" id="UP001610432">
    <property type="component" value="Unassembled WGS sequence"/>
</dbReference>
<feature type="signal peptide" evidence="3">
    <location>
        <begin position="1"/>
        <end position="16"/>
    </location>
</feature>